<reference evidence="2" key="1">
    <citation type="journal article" date="2005" name="Nature">
        <title>The map-based sequence of the rice genome.</title>
        <authorList>
            <consortium name="International rice genome sequencing project (IRGSP)"/>
            <person name="Matsumoto T."/>
            <person name="Wu J."/>
            <person name="Kanamori H."/>
            <person name="Katayose Y."/>
            <person name="Fujisawa M."/>
            <person name="Namiki N."/>
            <person name="Mizuno H."/>
            <person name="Yamamoto K."/>
            <person name="Antonio B.A."/>
            <person name="Baba T."/>
            <person name="Sakata K."/>
            <person name="Nagamura Y."/>
            <person name="Aoki H."/>
            <person name="Arikawa K."/>
            <person name="Arita K."/>
            <person name="Bito T."/>
            <person name="Chiden Y."/>
            <person name="Fujitsuka N."/>
            <person name="Fukunaka R."/>
            <person name="Hamada M."/>
            <person name="Harada C."/>
            <person name="Hayashi A."/>
            <person name="Hijishita S."/>
            <person name="Honda M."/>
            <person name="Hosokawa S."/>
            <person name="Ichikawa Y."/>
            <person name="Idonuma A."/>
            <person name="Iijima M."/>
            <person name="Ikeda M."/>
            <person name="Ikeno M."/>
            <person name="Ito K."/>
            <person name="Ito S."/>
            <person name="Ito T."/>
            <person name="Ito Y."/>
            <person name="Ito Y."/>
            <person name="Iwabuchi A."/>
            <person name="Kamiya K."/>
            <person name="Karasawa W."/>
            <person name="Kurita K."/>
            <person name="Katagiri S."/>
            <person name="Kikuta A."/>
            <person name="Kobayashi H."/>
            <person name="Kobayashi N."/>
            <person name="Machita K."/>
            <person name="Maehara T."/>
            <person name="Masukawa M."/>
            <person name="Mizubayashi T."/>
            <person name="Mukai Y."/>
            <person name="Nagasaki H."/>
            <person name="Nagata Y."/>
            <person name="Naito S."/>
            <person name="Nakashima M."/>
            <person name="Nakama Y."/>
            <person name="Nakamichi Y."/>
            <person name="Nakamura M."/>
            <person name="Meguro A."/>
            <person name="Negishi M."/>
            <person name="Ohta I."/>
            <person name="Ohta T."/>
            <person name="Okamoto M."/>
            <person name="Ono N."/>
            <person name="Saji S."/>
            <person name="Sakaguchi M."/>
            <person name="Sakai K."/>
            <person name="Shibata M."/>
            <person name="Shimokawa T."/>
            <person name="Song J."/>
            <person name="Takazaki Y."/>
            <person name="Terasawa K."/>
            <person name="Tsugane M."/>
            <person name="Tsuji K."/>
            <person name="Ueda S."/>
            <person name="Waki K."/>
            <person name="Yamagata H."/>
            <person name="Yamamoto M."/>
            <person name="Yamamoto S."/>
            <person name="Yamane H."/>
            <person name="Yoshiki S."/>
            <person name="Yoshihara R."/>
            <person name="Yukawa K."/>
            <person name="Zhong H."/>
            <person name="Yano M."/>
            <person name="Yuan Q."/>
            <person name="Ouyang S."/>
            <person name="Liu J."/>
            <person name="Jones K.M."/>
            <person name="Gansberger K."/>
            <person name="Moffat K."/>
            <person name="Hill J."/>
            <person name="Bera J."/>
            <person name="Fadrosh D."/>
            <person name="Jin S."/>
            <person name="Johri S."/>
            <person name="Kim M."/>
            <person name="Overton L."/>
            <person name="Reardon M."/>
            <person name="Tsitrin T."/>
            <person name="Vuong H."/>
            <person name="Weaver B."/>
            <person name="Ciecko A."/>
            <person name="Tallon L."/>
            <person name="Jackson J."/>
            <person name="Pai G."/>
            <person name="Aken S.V."/>
            <person name="Utterback T."/>
            <person name="Reidmuller S."/>
            <person name="Feldblyum T."/>
            <person name="Hsiao J."/>
            <person name="Zismann V."/>
            <person name="Iobst S."/>
            <person name="de Vazeille A.R."/>
            <person name="Buell C.R."/>
            <person name="Ying K."/>
            <person name="Li Y."/>
            <person name="Lu T."/>
            <person name="Huang Y."/>
            <person name="Zhao Q."/>
            <person name="Feng Q."/>
            <person name="Zhang L."/>
            <person name="Zhu J."/>
            <person name="Weng Q."/>
            <person name="Mu J."/>
            <person name="Lu Y."/>
            <person name="Fan D."/>
            <person name="Liu Y."/>
            <person name="Guan J."/>
            <person name="Zhang Y."/>
            <person name="Yu S."/>
            <person name="Liu X."/>
            <person name="Zhang Y."/>
            <person name="Hong G."/>
            <person name="Han B."/>
            <person name="Choisne N."/>
            <person name="Demange N."/>
            <person name="Orjeda G."/>
            <person name="Samain S."/>
            <person name="Cattolico L."/>
            <person name="Pelletier E."/>
            <person name="Couloux A."/>
            <person name="Segurens B."/>
            <person name="Wincker P."/>
            <person name="D'Hont A."/>
            <person name="Scarpelli C."/>
            <person name="Weissenbach J."/>
            <person name="Salanoubat M."/>
            <person name="Quetier F."/>
            <person name="Yu Y."/>
            <person name="Kim H.R."/>
            <person name="Rambo T."/>
            <person name="Currie J."/>
            <person name="Collura K."/>
            <person name="Luo M."/>
            <person name="Yang T."/>
            <person name="Ammiraju J.S.S."/>
            <person name="Engler F."/>
            <person name="Soderlund C."/>
            <person name="Wing R.A."/>
            <person name="Palmer L.E."/>
            <person name="de la Bastide M."/>
            <person name="Spiegel L."/>
            <person name="Nascimento L."/>
            <person name="Zutavern T."/>
            <person name="O'Shaughnessy A."/>
            <person name="Dike S."/>
            <person name="Dedhia N."/>
            <person name="Preston R."/>
            <person name="Balija V."/>
            <person name="McCombie W.R."/>
            <person name="Chow T."/>
            <person name="Chen H."/>
            <person name="Chung M."/>
            <person name="Chen C."/>
            <person name="Shaw J."/>
            <person name="Wu H."/>
            <person name="Hsiao K."/>
            <person name="Chao Y."/>
            <person name="Chu M."/>
            <person name="Cheng C."/>
            <person name="Hour A."/>
            <person name="Lee P."/>
            <person name="Lin S."/>
            <person name="Lin Y."/>
            <person name="Liou J."/>
            <person name="Liu S."/>
            <person name="Hsing Y."/>
            <person name="Raghuvanshi S."/>
            <person name="Mohanty A."/>
            <person name="Bharti A.K."/>
            <person name="Gaur A."/>
            <person name="Gupta V."/>
            <person name="Kumar D."/>
            <person name="Ravi V."/>
            <person name="Vij S."/>
            <person name="Kapur A."/>
            <person name="Khurana P."/>
            <person name="Khurana P."/>
            <person name="Khurana J.P."/>
            <person name="Tyagi A.K."/>
            <person name="Gaikwad K."/>
            <person name="Singh A."/>
            <person name="Dalal V."/>
            <person name="Srivastava S."/>
            <person name="Dixit A."/>
            <person name="Pal A.K."/>
            <person name="Ghazi I.A."/>
            <person name="Yadav M."/>
            <person name="Pandit A."/>
            <person name="Bhargava A."/>
            <person name="Sureshbabu K."/>
            <person name="Batra K."/>
            <person name="Sharma T.R."/>
            <person name="Mohapatra T."/>
            <person name="Singh N.K."/>
            <person name="Messing J."/>
            <person name="Nelson A.B."/>
            <person name="Fuks G."/>
            <person name="Kavchok S."/>
            <person name="Keizer G."/>
            <person name="Linton E."/>
            <person name="Llaca V."/>
            <person name="Song R."/>
            <person name="Tanyolac B."/>
            <person name="Young S."/>
            <person name="Ho-Il K."/>
            <person name="Hahn J.H."/>
            <person name="Sangsakoo G."/>
            <person name="Vanavichit A."/>
            <person name="de Mattos Luiz.A.T."/>
            <person name="Zimmer P.D."/>
            <person name="Malone G."/>
            <person name="Dellagostin O."/>
            <person name="de Oliveira A.C."/>
            <person name="Bevan M."/>
            <person name="Bancroft I."/>
            <person name="Minx P."/>
            <person name="Cordum H."/>
            <person name="Wilson R."/>
            <person name="Cheng Z."/>
            <person name="Jin W."/>
            <person name="Jiang J."/>
            <person name="Leong S.A."/>
            <person name="Iwama H."/>
            <person name="Gojobori T."/>
            <person name="Itoh T."/>
            <person name="Niimura Y."/>
            <person name="Fujii Y."/>
            <person name="Habara T."/>
            <person name="Sakai H."/>
            <person name="Sato Y."/>
            <person name="Wilson G."/>
            <person name="Kumar K."/>
            <person name="McCouch S."/>
            <person name="Juretic N."/>
            <person name="Hoen D."/>
            <person name="Wright S."/>
            <person name="Bruskiewich R."/>
            <person name="Bureau T."/>
            <person name="Miyao A."/>
            <person name="Hirochika H."/>
            <person name="Nishikawa T."/>
            <person name="Kadowaki K."/>
            <person name="Sugiura M."/>
            <person name="Burr B."/>
            <person name="Sasaki T."/>
        </authorList>
    </citation>
    <scope>NUCLEOTIDE SEQUENCE [LARGE SCALE GENOMIC DNA]</scope>
    <source>
        <strain evidence="2">cv. Nipponbare</strain>
    </source>
</reference>
<sequence length="379" mass="42124">MRGGVAGSGGSRLGARKRGQRWEADLVRGGVANGGRGWPGAVRCGQWWRHARCEEEELPMGAVRSTMHRGRPAGGADAVVPHVGRGWMVVEHRGASRRLAGGASFPTIIALTVLIRRNKGAFLGTDIFKVLGIKTGQLDALTRIKTMLRVGLSSRDRSINQEQNHSPIIPEIDRLSPNRHINEHNHRINIQVDTQTEHAQRERERGRTLKNTRPWPLIFLLGGRIEGAPLREAAGDIVGEVVDCRWLRGSGSPSEEEDGRRRNYTKLERMYEASCLRCVEMEDESSFYSLPMTVVTVGMVRNALQPSLGCNPRRPRRILASTVEMGVRPNPLVRSNHGLVQSNPFSASGLLYFFSTQTCEFWVVLVVSVWCSQPTCLQV</sequence>
<reference evidence="2" key="2">
    <citation type="journal article" date="2008" name="Nucleic Acids Res.">
        <title>The rice annotation project database (RAP-DB): 2008 update.</title>
        <authorList>
            <consortium name="The rice annotation project (RAP)"/>
        </authorList>
    </citation>
    <scope>GENOME REANNOTATION</scope>
    <source>
        <strain evidence="2">cv. Nipponbare</strain>
    </source>
</reference>
<accession>Q53WI6</accession>
<gene>
    <name evidence="1" type="ORF">P0617H07.13</name>
</gene>
<dbReference type="AlphaFoldDB" id="Q53WI6"/>
<dbReference type="Proteomes" id="UP000000763">
    <property type="component" value="Chromosome 5"/>
</dbReference>
<organism evidence="1 2">
    <name type="scientific">Oryza sativa subsp. japonica</name>
    <name type="common">Rice</name>
    <dbReference type="NCBI Taxonomy" id="39947"/>
    <lineage>
        <taxon>Eukaryota</taxon>
        <taxon>Viridiplantae</taxon>
        <taxon>Streptophyta</taxon>
        <taxon>Embryophyta</taxon>
        <taxon>Tracheophyta</taxon>
        <taxon>Spermatophyta</taxon>
        <taxon>Magnoliopsida</taxon>
        <taxon>Liliopsida</taxon>
        <taxon>Poales</taxon>
        <taxon>Poaceae</taxon>
        <taxon>BOP clade</taxon>
        <taxon>Oryzoideae</taxon>
        <taxon>Oryzeae</taxon>
        <taxon>Oryzinae</taxon>
        <taxon>Oryza</taxon>
        <taxon>Oryza sativa</taxon>
    </lineage>
</organism>
<name>Q53WI6_ORYSJ</name>
<evidence type="ECO:0000313" key="1">
    <source>
        <dbReference type="EMBL" id="AAV59458.1"/>
    </source>
</evidence>
<protein>
    <submittedName>
        <fullName evidence="1">Uncharacterized protein</fullName>
    </submittedName>
</protein>
<proteinExistence type="predicted"/>
<dbReference type="EMBL" id="AC135427">
    <property type="protein sequence ID" value="AAV59458.1"/>
    <property type="molecule type" value="Genomic_DNA"/>
</dbReference>
<evidence type="ECO:0000313" key="2">
    <source>
        <dbReference type="Proteomes" id="UP000000763"/>
    </source>
</evidence>